<feature type="domain" description="PD-(D/E)XK endonuclease-like" evidence="5">
    <location>
        <begin position="175"/>
        <end position="332"/>
    </location>
</feature>
<gene>
    <name evidence="6" type="ORF">GCU69_05655</name>
</gene>
<proteinExistence type="predicted"/>
<evidence type="ECO:0000256" key="3">
    <source>
        <dbReference type="ARBA" id="ARBA00023204"/>
    </source>
</evidence>
<dbReference type="InterPro" id="IPR011604">
    <property type="entry name" value="PDDEXK-like_dom_sf"/>
</dbReference>
<organism evidence="6 7">
    <name type="scientific">Streptomyces lycii</name>
    <dbReference type="NCBI Taxonomy" id="2654337"/>
    <lineage>
        <taxon>Bacteria</taxon>
        <taxon>Bacillati</taxon>
        <taxon>Actinomycetota</taxon>
        <taxon>Actinomycetes</taxon>
        <taxon>Kitasatosporales</taxon>
        <taxon>Streptomycetaceae</taxon>
        <taxon>Streptomyces</taxon>
    </lineage>
</organism>
<name>A0ABQ7FMN6_9ACTN</name>
<keyword evidence="2" id="KW-0067">ATP-binding</keyword>
<evidence type="ECO:0000259" key="5">
    <source>
        <dbReference type="Pfam" id="PF12705"/>
    </source>
</evidence>
<evidence type="ECO:0000256" key="4">
    <source>
        <dbReference type="SAM" id="MobiDB-lite"/>
    </source>
</evidence>
<keyword evidence="2" id="KW-0547">Nucleotide-binding</keyword>
<reference evidence="6 7" key="1">
    <citation type="submission" date="2019-10" db="EMBL/GenBank/DDBJ databases">
        <title>Streptomyces tenebrisbrunneis sp.nov., an endogenous actinomycete isolated from of Lycium ruthenicum.</title>
        <authorList>
            <person name="Ma L."/>
        </authorList>
    </citation>
    <scope>NUCLEOTIDE SEQUENCE [LARGE SCALE GENOMIC DNA]</scope>
    <source>
        <strain evidence="6 7">TRM 66187</strain>
    </source>
</reference>
<dbReference type="Pfam" id="PF12705">
    <property type="entry name" value="PDDEXK_1"/>
    <property type="match status" value="2"/>
</dbReference>
<dbReference type="Gene3D" id="3.90.320.10">
    <property type="match status" value="1"/>
</dbReference>
<keyword evidence="2" id="KW-0378">Hydrolase</keyword>
<accession>A0ABQ7FMN6</accession>
<keyword evidence="2" id="KW-0347">Helicase</keyword>
<feature type="compositionally biased region" description="Low complexity" evidence="4">
    <location>
        <begin position="39"/>
        <end position="50"/>
    </location>
</feature>
<feature type="compositionally biased region" description="Gly residues" evidence="4">
    <location>
        <begin position="131"/>
        <end position="167"/>
    </location>
</feature>
<evidence type="ECO:0000256" key="1">
    <source>
        <dbReference type="ARBA" id="ARBA00022763"/>
    </source>
</evidence>
<dbReference type="InterPro" id="IPR038726">
    <property type="entry name" value="PDDEXK_AddAB-type"/>
</dbReference>
<sequence length="367" mass="39084">MVCGPMSPAGRRVCAMGTSTEKAEGRGSGGGTAGRRRSAAAARPSSLSPSRAADFMTCPLLYRFRVIDRLPEKPSEAAARGTLVHAVLERLFDSPAAERTAPRARSLVAGEWERLLAGRPELAGLFASRDGSGGAPGADGDGGTEGAGGTDGDGGGDGGGDGEGSGGVDPERLAGWLESAERLVERWFTLEDPSRLEPAERELFVEATLDSGLKLRGIIDRIDIAPGGEVRIVDYKTGKAPRPEFAEGALFQMKFYALVLWRLRGTVPRRLQLVYLGSGDVLTYDPVEADLRSVERKLLALWDAIRRATETGDWRARRNRLCDWCDHRAVCPEFGGTPPPYPLLPVVPAPSGPAAPGLPDQGRMGQV</sequence>
<evidence type="ECO:0000313" key="7">
    <source>
        <dbReference type="Proteomes" id="UP000621266"/>
    </source>
</evidence>
<keyword evidence="3" id="KW-0234">DNA repair</keyword>
<dbReference type="InterPro" id="IPR011335">
    <property type="entry name" value="Restrct_endonuc-II-like"/>
</dbReference>
<feature type="domain" description="PD-(D/E)XK endonuclease-like" evidence="5">
    <location>
        <begin position="46"/>
        <end position="119"/>
    </location>
</feature>
<dbReference type="EMBL" id="WHPN01000130">
    <property type="protein sequence ID" value="KAF4410100.1"/>
    <property type="molecule type" value="Genomic_DNA"/>
</dbReference>
<dbReference type="Proteomes" id="UP000621266">
    <property type="component" value="Unassembled WGS sequence"/>
</dbReference>
<protein>
    <submittedName>
        <fullName evidence="6">PD-(D/E)XK nuclease family protein</fullName>
    </submittedName>
</protein>
<comment type="caution">
    <text evidence="6">The sequence shown here is derived from an EMBL/GenBank/DDBJ whole genome shotgun (WGS) entry which is preliminary data.</text>
</comment>
<feature type="region of interest" description="Disordered" evidence="4">
    <location>
        <begin position="17"/>
        <end position="50"/>
    </location>
</feature>
<keyword evidence="7" id="KW-1185">Reference proteome</keyword>
<evidence type="ECO:0000313" key="6">
    <source>
        <dbReference type="EMBL" id="KAF4410100.1"/>
    </source>
</evidence>
<evidence type="ECO:0000256" key="2">
    <source>
        <dbReference type="ARBA" id="ARBA00022806"/>
    </source>
</evidence>
<dbReference type="SUPFAM" id="SSF52980">
    <property type="entry name" value="Restriction endonuclease-like"/>
    <property type="match status" value="1"/>
</dbReference>
<feature type="region of interest" description="Disordered" evidence="4">
    <location>
        <begin position="127"/>
        <end position="171"/>
    </location>
</feature>
<keyword evidence="1" id="KW-0227">DNA damage</keyword>